<evidence type="ECO:0000256" key="1">
    <source>
        <dbReference type="ARBA" id="ARBA00022737"/>
    </source>
</evidence>
<dbReference type="EMBL" id="LFJN01000012">
    <property type="protein sequence ID" value="KPI40527.1"/>
    <property type="molecule type" value="Genomic_DNA"/>
</dbReference>
<dbReference type="InterPro" id="IPR027417">
    <property type="entry name" value="P-loop_NTPase"/>
</dbReference>
<keyword evidence="5" id="KW-1185">Reference proteome</keyword>
<accession>A0A0N1HQZ4</accession>
<gene>
    <name evidence="4" type="ORF">AB675_7800</name>
</gene>
<evidence type="ECO:0000313" key="5">
    <source>
        <dbReference type="Proteomes" id="UP000038010"/>
    </source>
</evidence>
<dbReference type="SUPFAM" id="SSF52540">
    <property type="entry name" value="P-loop containing nucleoside triphosphate hydrolases"/>
    <property type="match status" value="1"/>
</dbReference>
<dbReference type="GeneID" id="28740076"/>
<dbReference type="AlphaFoldDB" id="A0A0N1HQZ4"/>
<dbReference type="InterPro" id="IPR056884">
    <property type="entry name" value="NPHP3-like_N"/>
</dbReference>
<dbReference type="OrthoDB" id="1577640at2759"/>
<evidence type="ECO:0000313" key="4">
    <source>
        <dbReference type="EMBL" id="KPI40527.1"/>
    </source>
</evidence>
<feature type="compositionally biased region" description="Polar residues" evidence="2">
    <location>
        <begin position="29"/>
        <end position="52"/>
    </location>
</feature>
<dbReference type="STRING" id="1664694.A0A0N1HQZ4"/>
<keyword evidence="1" id="KW-0677">Repeat</keyword>
<comment type="caution">
    <text evidence="4">The sequence shown here is derived from an EMBL/GenBank/DDBJ whole genome shotgun (WGS) entry which is preliminary data.</text>
</comment>
<feature type="domain" description="Nephrocystin 3-like N-terminal" evidence="3">
    <location>
        <begin position="358"/>
        <end position="459"/>
    </location>
</feature>
<feature type="compositionally biased region" description="Basic residues" evidence="2">
    <location>
        <begin position="1"/>
        <end position="11"/>
    </location>
</feature>
<dbReference type="Pfam" id="PF24883">
    <property type="entry name" value="NPHP3_N"/>
    <property type="match status" value="2"/>
</dbReference>
<sequence>MPSPAKKRASRKPSPARQLLDKVSKPFKKSSTNKPSSGDVQPGTSDVSTSTILEAEPSRTRDKDLWRRALQKLKEEKPDVFDHVQSLAAAGGKPLDSARLISIYKDNIRDINMRALAQRYGRRRRLIQWGRYLQAFNATSIRAGRFEPTGGATMGIGVFTTVLDIALSKVELDDSLANDLDDVCSKIDRCADKEAKLLHKSQTCPQSLINKADEYLVAVYALVLEYSTVSREYLELNPAVAMARVVELRPELKRIKADLDTKFKICEDSFDKIKSDNEFFKANQEILNWIFKDDCITDHFKRRKATRIADQYERSGQWLLESDEFKGWDLDDGLQVLWLRGTAGTGKSTLTAGGTSEVTSAENAENALLQQLCEIKGEDAIIEPVANLYGKLSRDRRAGAQLAKQERRNLLGEIFQSCRETRIVIDALDECAEWWDLLRTLKEAASSHAGNLKLFLTSRLNVDVGEYFPQCVTVMLDVDLTRDDMEYFVNEEVFGHEDRARLLNGEYPEIEKDLAKVLLEKSQGMFLWVKLTVSLFFPNKRYTTADWREVKERIRRLQASPAGADDQLCAVYQEIFDTNAPHERSRLLAQQALQMVLGAFEQISWDQLRDALAVTDPSAAGYCHDDIDRTLTVNELRQITQNLLVTGPRHDETNSDVLQFAHMSVVDFLLKSNDCYSQLNCHKEIFRRCLFFVKHAAKQLHTYRSRLDHSWAFFDWQAYEDVTLMAPDESKTGDLGTDDLNTAKIDTSILQLRLSDTGVIEAEPDVEDSEIQQKGSWPNAMYVTWRAYAEQRRLFTPYAYMFWAKHCAAVLILSEEKDGPMYQDTNGLLDYIAVDLFGDEKWLEPLRLWLHTRELLLCREPRHVSAGAMGWFISASYGVAQLAEKLVRQDRYNNPKSANSRDLAEAVKPRYPVSTCIDRNCWPI</sequence>
<evidence type="ECO:0000256" key="2">
    <source>
        <dbReference type="SAM" id="MobiDB-lite"/>
    </source>
</evidence>
<proteinExistence type="predicted"/>
<dbReference type="VEuPathDB" id="FungiDB:AB675_7800"/>
<dbReference type="PANTHER" id="PTHR10039">
    <property type="entry name" value="AMELOGENIN"/>
    <property type="match status" value="1"/>
</dbReference>
<feature type="region of interest" description="Disordered" evidence="2">
    <location>
        <begin position="1"/>
        <end position="60"/>
    </location>
</feature>
<dbReference type="RefSeq" id="XP_018000490.1">
    <property type="nucleotide sequence ID" value="XM_018148196.1"/>
</dbReference>
<protein>
    <recommendedName>
        <fullName evidence="3">Nephrocystin 3-like N-terminal domain-containing protein</fullName>
    </recommendedName>
</protein>
<dbReference type="PANTHER" id="PTHR10039:SF5">
    <property type="entry name" value="NACHT DOMAIN-CONTAINING PROTEIN"/>
    <property type="match status" value="1"/>
</dbReference>
<reference evidence="4 5" key="1">
    <citation type="submission" date="2015-06" db="EMBL/GenBank/DDBJ databases">
        <title>Draft genome of the ant-associated black yeast Phialophora attae CBS 131958.</title>
        <authorList>
            <person name="Moreno L.F."/>
            <person name="Stielow B.J."/>
            <person name="de Hoog S."/>
            <person name="Vicente V.A."/>
            <person name="Weiss V.A."/>
            <person name="de Vries M."/>
            <person name="Cruz L.M."/>
            <person name="Souza E.M."/>
        </authorList>
    </citation>
    <scope>NUCLEOTIDE SEQUENCE [LARGE SCALE GENOMIC DNA]</scope>
    <source>
        <strain evidence="4 5">CBS 131958</strain>
    </source>
</reference>
<name>A0A0N1HQZ4_9EURO</name>
<evidence type="ECO:0000259" key="3">
    <source>
        <dbReference type="Pfam" id="PF24883"/>
    </source>
</evidence>
<organism evidence="4 5">
    <name type="scientific">Cyphellophora attinorum</name>
    <dbReference type="NCBI Taxonomy" id="1664694"/>
    <lineage>
        <taxon>Eukaryota</taxon>
        <taxon>Fungi</taxon>
        <taxon>Dikarya</taxon>
        <taxon>Ascomycota</taxon>
        <taxon>Pezizomycotina</taxon>
        <taxon>Eurotiomycetes</taxon>
        <taxon>Chaetothyriomycetidae</taxon>
        <taxon>Chaetothyriales</taxon>
        <taxon>Cyphellophoraceae</taxon>
        <taxon>Cyphellophora</taxon>
    </lineage>
</organism>
<feature type="domain" description="Nephrocystin 3-like N-terminal" evidence="3">
    <location>
        <begin position="315"/>
        <end position="352"/>
    </location>
</feature>
<dbReference type="Proteomes" id="UP000038010">
    <property type="component" value="Unassembled WGS sequence"/>
</dbReference>